<dbReference type="EC" id="2.7.7.7" evidence="2"/>
<proteinExistence type="inferred from homology"/>
<dbReference type="GO" id="GO:0000166">
    <property type="term" value="F:nucleotide binding"/>
    <property type="evidence" value="ECO:0007669"/>
    <property type="project" value="InterPro"/>
</dbReference>
<evidence type="ECO:0000256" key="8">
    <source>
        <dbReference type="ARBA" id="ARBA00023125"/>
    </source>
</evidence>
<evidence type="ECO:0000259" key="10">
    <source>
        <dbReference type="Pfam" id="PF03175"/>
    </source>
</evidence>
<keyword evidence="5" id="KW-0548">Nucleotidyltransferase</keyword>
<keyword evidence="7" id="KW-0239">DNA-directed DNA polymerase</keyword>
<dbReference type="InterPro" id="IPR004868">
    <property type="entry name" value="DNA-dir_DNA_pol_B_mt/vir"/>
</dbReference>
<organism evidence="11">
    <name type="scientific">Fomitiporia mediterranea</name>
    <dbReference type="NCBI Taxonomy" id="208960"/>
    <lineage>
        <taxon>Eukaryota</taxon>
        <taxon>Fungi</taxon>
        <taxon>Dikarya</taxon>
        <taxon>Basidiomycota</taxon>
        <taxon>Agaricomycotina</taxon>
        <taxon>Agaricomycetes</taxon>
        <taxon>Hymenochaetales</taxon>
        <taxon>Hymenochaetaceae</taxon>
        <taxon>Fomitiporia</taxon>
    </lineage>
</organism>
<evidence type="ECO:0000256" key="2">
    <source>
        <dbReference type="ARBA" id="ARBA00012417"/>
    </source>
</evidence>
<evidence type="ECO:0000256" key="3">
    <source>
        <dbReference type="ARBA" id="ARBA00014385"/>
    </source>
</evidence>
<feature type="domain" description="DNA-directed DNA polymerase family B mitochondria/virus" evidence="10">
    <location>
        <begin position="2"/>
        <end position="178"/>
    </location>
</feature>
<evidence type="ECO:0000256" key="1">
    <source>
        <dbReference type="ARBA" id="ARBA00005755"/>
    </source>
</evidence>
<dbReference type="Gene3D" id="3.30.420.10">
    <property type="entry name" value="Ribonuclease H-like superfamily/Ribonuclease H"/>
    <property type="match status" value="1"/>
</dbReference>
<dbReference type="PANTHER" id="PTHR33568">
    <property type="entry name" value="DNA POLYMERASE"/>
    <property type="match status" value="1"/>
</dbReference>
<accession>A0A5B9RCS9</accession>
<evidence type="ECO:0000256" key="5">
    <source>
        <dbReference type="ARBA" id="ARBA00022695"/>
    </source>
</evidence>
<dbReference type="InterPro" id="IPR012337">
    <property type="entry name" value="RNaseH-like_sf"/>
</dbReference>
<keyword evidence="6" id="KW-0235">DNA replication</keyword>
<comment type="similarity">
    <text evidence="1">Belongs to the DNA polymerase type-B family.</text>
</comment>
<dbReference type="InterPro" id="IPR036397">
    <property type="entry name" value="RNaseH_sf"/>
</dbReference>
<dbReference type="GO" id="GO:0006260">
    <property type="term" value="P:DNA replication"/>
    <property type="evidence" value="ECO:0007669"/>
    <property type="project" value="UniProtKB-KW"/>
</dbReference>
<protein>
    <recommendedName>
        <fullName evidence="3">Probable DNA polymerase</fullName>
        <ecNumber evidence="2">2.7.7.7</ecNumber>
    </recommendedName>
</protein>
<evidence type="ECO:0000313" key="11">
    <source>
        <dbReference type="EMBL" id="QEG57109.1"/>
    </source>
</evidence>
<evidence type="ECO:0000256" key="9">
    <source>
        <dbReference type="ARBA" id="ARBA00049244"/>
    </source>
</evidence>
<dbReference type="Pfam" id="PF03175">
    <property type="entry name" value="DNA_pol_B_2"/>
    <property type="match status" value="1"/>
</dbReference>
<reference evidence="11" key="1">
    <citation type="submission" date="2019-03" db="EMBL/GenBank/DDBJ databases">
        <title>Evidence of extensive intraspecific noncoding reshuffling in a 169kb mitochondrial genome of basidiomycete fungus.</title>
        <authorList>
            <person name="Lee H.-H."/>
            <person name="Ke H.-M."/>
            <person name="Lin C.-Y.I."/>
            <person name="Lee T.J."/>
            <person name="Chung C.-L."/>
            <person name="Tsai I.J."/>
        </authorList>
    </citation>
    <scope>NUCLEOTIDE SEQUENCE</scope>
    <source>
        <strain evidence="11">MF3/22</strain>
    </source>
</reference>
<keyword evidence="11" id="KW-0496">Mitochondrion</keyword>
<dbReference type="AlphaFoldDB" id="A0A5B9RCS9"/>
<dbReference type="PANTHER" id="PTHR33568:SF3">
    <property type="entry name" value="DNA-DIRECTED DNA POLYMERASE"/>
    <property type="match status" value="1"/>
</dbReference>
<keyword evidence="4" id="KW-0808">Transferase</keyword>
<dbReference type="GO" id="GO:0003887">
    <property type="term" value="F:DNA-directed DNA polymerase activity"/>
    <property type="evidence" value="ECO:0007669"/>
    <property type="project" value="UniProtKB-KW"/>
</dbReference>
<evidence type="ECO:0000256" key="4">
    <source>
        <dbReference type="ARBA" id="ARBA00022679"/>
    </source>
</evidence>
<gene>
    <name evidence="11" type="ORF">Fomme_000099</name>
</gene>
<geneLocation type="mitochondrion" evidence="11"/>
<dbReference type="EMBL" id="MK623258">
    <property type="protein sequence ID" value="QEG57109.1"/>
    <property type="molecule type" value="Genomic_DNA"/>
</dbReference>
<keyword evidence="8" id="KW-0238">DNA-binding</keyword>
<dbReference type="SUPFAM" id="SSF53098">
    <property type="entry name" value="Ribonuclease H-like"/>
    <property type="match status" value="1"/>
</dbReference>
<evidence type="ECO:0000256" key="6">
    <source>
        <dbReference type="ARBA" id="ARBA00022705"/>
    </source>
</evidence>
<dbReference type="GO" id="GO:0003677">
    <property type="term" value="F:DNA binding"/>
    <property type="evidence" value="ECO:0007669"/>
    <property type="project" value="UniProtKB-KW"/>
</dbReference>
<name>A0A5B9RCS9_9AGAM</name>
<evidence type="ECO:0000256" key="7">
    <source>
        <dbReference type="ARBA" id="ARBA00022932"/>
    </source>
</evidence>
<comment type="catalytic activity">
    <reaction evidence="9">
        <text>DNA(n) + a 2'-deoxyribonucleoside 5'-triphosphate = DNA(n+1) + diphosphate</text>
        <dbReference type="Rhea" id="RHEA:22508"/>
        <dbReference type="Rhea" id="RHEA-COMP:17339"/>
        <dbReference type="Rhea" id="RHEA-COMP:17340"/>
        <dbReference type="ChEBI" id="CHEBI:33019"/>
        <dbReference type="ChEBI" id="CHEBI:61560"/>
        <dbReference type="ChEBI" id="CHEBI:173112"/>
        <dbReference type="EC" id="2.7.7.7"/>
    </reaction>
</comment>
<sequence length="182" mass="21066">MIKDGKFINLEVEYGLATRYKLFFKDSLLLLPYSLAKLSKTFNSKHIKDMFPHDFVNKDNLNYVGIVPDIKFFKNITESQYNAYKSKFDNNWSLKSEAIKYCELDCKALFEAISKFAEKNFNLFKVNTSTTPTLPSVTMKTYRTGFILEGIKFAKIGSKMFDDIHKASFGGHVDMYSFITLF</sequence>